<gene>
    <name evidence="1" type="ORF">AAFF_G00146940</name>
</gene>
<sequence length="66" mass="7115">MTAPAPCGRASAARLVATVADLVPLARWPRLLECGSAANETEYLACHPSFAQTEKELSFGKELHLF</sequence>
<reference evidence="1" key="1">
    <citation type="journal article" date="2023" name="Science">
        <title>Genome structures resolve the early diversification of teleost fishes.</title>
        <authorList>
            <person name="Parey E."/>
            <person name="Louis A."/>
            <person name="Montfort J."/>
            <person name="Bouchez O."/>
            <person name="Roques C."/>
            <person name="Iampietro C."/>
            <person name="Lluch J."/>
            <person name="Castinel A."/>
            <person name="Donnadieu C."/>
            <person name="Desvignes T."/>
            <person name="Floi Bucao C."/>
            <person name="Jouanno E."/>
            <person name="Wen M."/>
            <person name="Mejri S."/>
            <person name="Dirks R."/>
            <person name="Jansen H."/>
            <person name="Henkel C."/>
            <person name="Chen W.J."/>
            <person name="Zahm M."/>
            <person name="Cabau C."/>
            <person name="Klopp C."/>
            <person name="Thompson A.W."/>
            <person name="Robinson-Rechavi M."/>
            <person name="Braasch I."/>
            <person name="Lecointre G."/>
            <person name="Bobe J."/>
            <person name="Postlethwait J.H."/>
            <person name="Berthelot C."/>
            <person name="Roest Crollius H."/>
            <person name="Guiguen Y."/>
        </authorList>
    </citation>
    <scope>NUCLEOTIDE SEQUENCE</scope>
    <source>
        <strain evidence="1">NC1722</strain>
    </source>
</reference>
<dbReference type="EMBL" id="JAINUG010000201">
    <property type="protein sequence ID" value="KAJ8388076.1"/>
    <property type="molecule type" value="Genomic_DNA"/>
</dbReference>
<dbReference type="AlphaFoldDB" id="A0AAD7W8P2"/>
<evidence type="ECO:0000313" key="2">
    <source>
        <dbReference type="Proteomes" id="UP001221898"/>
    </source>
</evidence>
<name>A0AAD7W8P2_9TELE</name>
<accession>A0AAD7W8P2</accession>
<protein>
    <submittedName>
        <fullName evidence="1">Uncharacterized protein</fullName>
    </submittedName>
</protein>
<keyword evidence="2" id="KW-1185">Reference proteome</keyword>
<organism evidence="1 2">
    <name type="scientific">Aldrovandia affinis</name>
    <dbReference type="NCBI Taxonomy" id="143900"/>
    <lineage>
        <taxon>Eukaryota</taxon>
        <taxon>Metazoa</taxon>
        <taxon>Chordata</taxon>
        <taxon>Craniata</taxon>
        <taxon>Vertebrata</taxon>
        <taxon>Euteleostomi</taxon>
        <taxon>Actinopterygii</taxon>
        <taxon>Neopterygii</taxon>
        <taxon>Teleostei</taxon>
        <taxon>Notacanthiformes</taxon>
        <taxon>Halosauridae</taxon>
        <taxon>Aldrovandia</taxon>
    </lineage>
</organism>
<proteinExistence type="predicted"/>
<evidence type="ECO:0000313" key="1">
    <source>
        <dbReference type="EMBL" id="KAJ8388076.1"/>
    </source>
</evidence>
<dbReference type="Proteomes" id="UP001221898">
    <property type="component" value="Unassembled WGS sequence"/>
</dbReference>
<comment type="caution">
    <text evidence="1">The sequence shown here is derived from an EMBL/GenBank/DDBJ whole genome shotgun (WGS) entry which is preliminary data.</text>
</comment>